<feature type="binding site" evidence="3">
    <location>
        <position position="107"/>
    </location>
    <ligand>
        <name>Mg(2+)</name>
        <dbReference type="ChEBI" id="CHEBI:18420"/>
    </ligand>
</feature>
<dbReference type="InterPro" id="IPR041354">
    <property type="entry name" value="4PPT_N"/>
</dbReference>
<dbReference type="GO" id="GO:0008897">
    <property type="term" value="F:holo-[acyl-carrier-protein] synthase activity"/>
    <property type="evidence" value="ECO:0007669"/>
    <property type="project" value="InterPro"/>
</dbReference>
<comment type="cofactor">
    <cofactor evidence="3">
        <name>Mg(2+)</name>
        <dbReference type="ChEBI" id="CHEBI:18420"/>
    </cofactor>
</comment>
<evidence type="ECO:0000256" key="2">
    <source>
        <dbReference type="PIRSR" id="PIRSR603542-1"/>
    </source>
</evidence>
<dbReference type="AlphaFoldDB" id="A0A0A6WYP1"/>
<evidence type="ECO:0000256" key="1">
    <source>
        <dbReference type="ARBA" id="ARBA00022679"/>
    </source>
</evidence>
<keyword evidence="7" id="KW-1185">Reference proteome</keyword>
<dbReference type="EMBL" id="JRTT01000136">
    <property type="protein sequence ID" value="KHD72877.1"/>
    <property type="molecule type" value="Genomic_DNA"/>
</dbReference>
<comment type="caution">
    <text evidence="6">The sequence shown here is derived from an EMBL/GenBank/DDBJ whole genome shotgun (WGS) entry which is preliminary data.</text>
</comment>
<feature type="binding site" evidence="3">
    <location>
        <position position="105"/>
    </location>
    <ligand>
        <name>Mg(2+)</name>
        <dbReference type="ChEBI" id="CHEBI:18420"/>
    </ligand>
</feature>
<dbReference type="InterPro" id="IPR008278">
    <property type="entry name" value="4-PPantetheinyl_Trfase_dom"/>
</dbReference>
<evidence type="ECO:0000313" key="7">
    <source>
        <dbReference type="Proteomes" id="UP000054537"/>
    </source>
</evidence>
<reference evidence="6 7" key="1">
    <citation type="submission" date="2014-10" db="EMBL/GenBank/DDBJ databases">
        <title>Draft genome sequence of Actinoplanes utahensis NRRL 12052.</title>
        <authorList>
            <person name="Velasco-Bucheli B."/>
            <person name="del Cerro C."/>
            <person name="Hormigo D."/>
            <person name="Garcia J.L."/>
            <person name="Acebal C."/>
            <person name="Arroyo M."/>
            <person name="de la Mata I."/>
        </authorList>
    </citation>
    <scope>NUCLEOTIDE SEQUENCE [LARGE SCALE GENOMIC DNA]</scope>
    <source>
        <strain evidence="6 7">NRRL 12052</strain>
    </source>
</reference>
<evidence type="ECO:0000256" key="3">
    <source>
        <dbReference type="PIRSR" id="PIRSR603542-2"/>
    </source>
</evidence>
<dbReference type="STRING" id="1869.MB27_37880"/>
<evidence type="ECO:0000259" key="5">
    <source>
        <dbReference type="Pfam" id="PF17837"/>
    </source>
</evidence>
<dbReference type="RefSeq" id="WP_043532947.1">
    <property type="nucleotide sequence ID" value="NZ_BAABKU010000039.1"/>
</dbReference>
<organism evidence="6 7">
    <name type="scientific">Actinoplanes utahensis</name>
    <dbReference type="NCBI Taxonomy" id="1869"/>
    <lineage>
        <taxon>Bacteria</taxon>
        <taxon>Bacillati</taxon>
        <taxon>Actinomycetota</taxon>
        <taxon>Actinomycetes</taxon>
        <taxon>Micromonosporales</taxon>
        <taxon>Micromonosporaceae</taxon>
        <taxon>Actinoplanes</taxon>
    </lineage>
</organism>
<dbReference type="Pfam" id="PF17837">
    <property type="entry name" value="4PPT_N"/>
    <property type="match status" value="1"/>
</dbReference>
<accession>A0A0A6WYP1</accession>
<dbReference type="GO" id="GO:0009366">
    <property type="term" value="C:enterobactin synthetase complex"/>
    <property type="evidence" value="ECO:0007669"/>
    <property type="project" value="InterPro"/>
</dbReference>
<dbReference type="PANTHER" id="PTHR38096">
    <property type="entry name" value="ENTEROBACTIN SYNTHASE COMPONENT D"/>
    <property type="match status" value="1"/>
</dbReference>
<keyword evidence="3" id="KW-0479">Metal-binding</keyword>
<feature type="domain" description="4'-phosphopantetheinyl transferase N-terminal" evidence="5">
    <location>
        <begin position="28"/>
        <end position="93"/>
    </location>
</feature>
<protein>
    <submittedName>
        <fullName evidence="6">4'-phosphopantetheinyl transferase</fullName>
    </submittedName>
</protein>
<feature type="binding site" evidence="2">
    <location>
        <position position="150"/>
    </location>
    <ligand>
        <name>CoA</name>
        <dbReference type="ChEBI" id="CHEBI:57287"/>
    </ligand>
</feature>
<sequence length="212" mass="22869">MLEALLPSSVITAEAFTDDPDEPCFPGEEDLIAKAVAGRRREFVTARRCAREALGKLGFAPVPIRPGPRREPIWPAGAAGSITHCTGFRGAAVVRTSDVASVGIDAESHAPLPPRVIGAVTAPGDVEHLAALAEADPSVHWDRLLFSAKESVYKAWFPLTRRWLGFEDARIEIDPAAGAFTAWLRVEAPWRTLHGRFLVGDGLVVTAVCQEK</sequence>
<dbReference type="GO" id="GO:0009239">
    <property type="term" value="P:enterobactin biosynthetic process"/>
    <property type="evidence" value="ECO:0007669"/>
    <property type="project" value="InterPro"/>
</dbReference>
<feature type="binding site" evidence="2">
    <location>
        <position position="154"/>
    </location>
    <ligand>
        <name>CoA</name>
        <dbReference type="ChEBI" id="CHEBI:57287"/>
    </ligand>
</feature>
<dbReference type="PANTHER" id="PTHR38096:SF1">
    <property type="entry name" value="ENTEROBACTIN SYNTHASE COMPONENT D"/>
    <property type="match status" value="1"/>
</dbReference>
<gene>
    <name evidence="6" type="ORF">MB27_37880</name>
</gene>
<dbReference type="InterPro" id="IPR003542">
    <property type="entry name" value="Enbac_synth_compD-like"/>
</dbReference>
<evidence type="ECO:0000259" key="4">
    <source>
        <dbReference type="Pfam" id="PF01648"/>
    </source>
</evidence>
<keyword evidence="3" id="KW-0460">Magnesium</keyword>
<name>A0A0A6WYP1_ACTUT</name>
<dbReference type="Pfam" id="PF01648">
    <property type="entry name" value="ACPS"/>
    <property type="match status" value="1"/>
</dbReference>
<proteinExistence type="predicted"/>
<feature type="binding site" evidence="2">
    <location>
        <position position="39"/>
    </location>
    <ligand>
        <name>CoA</name>
        <dbReference type="ChEBI" id="CHEBI:57287"/>
    </ligand>
</feature>
<dbReference type="PRINTS" id="PR01399">
    <property type="entry name" value="ENTSNTHTASED"/>
</dbReference>
<feature type="binding site" evidence="2">
    <location>
        <position position="47"/>
    </location>
    <ligand>
        <name>CoA</name>
        <dbReference type="ChEBI" id="CHEBI:57287"/>
    </ligand>
</feature>
<feature type="domain" description="4'-phosphopantetheinyl transferase" evidence="4">
    <location>
        <begin position="101"/>
        <end position="205"/>
    </location>
</feature>
<feature type="binding site" evidence="2">
    <location>
        <begin position="83"/>
        <end position="84"/>
    </location>
    <ligand>
        <name>CoA</name>
        <dbReference type="ChEBI" id="CHEBI:57287"/>
    </ligand>
</feature>
<evidence type="ECO:0000313" key="6">
    <source>
        <dbReference type="EMBL" id="KHD72877.1"/>
    </source>
</evidence>
<dbReference type="GO" id="GO:0000287">
    <property type="term" value="F:magnesium ion binding"/>
    <property type="evidence" value="ECO:0007669"/>
    <property type="project" value="InterPro"/>
</dbReference>
<dbReference type="InterPro" id="IPR037143">
    <property type="entry name" value="4-PPantetheinyl_Trfase_dom_sf"/>
</dbReference>
<feature type="binding site" evidence="2">
    <location>
        <position position="164"/>
    </location>
    <ligand>
        <name>CoA</name>
        <dbReference type="ChEBI" id="CHEBI:57287"/>
    </ligand>
</feature>
<keyword evidence="1 6" id="KW-0808">Transferase</keyword>
<feature type="binding site" evidence="3">
    <location>
        <position position="106"/>
    </location>
    <ligand>
        <name>Mg(2+)</name>
        <dbReference type="ChEBI" id="CHEBI:18420"/>
    </ligand>
</feature>
<dbReference type="GO" id="GO:0005886">
    <property type="term" value="C:plasma membrane"/>
    <property type="evidence" value="ECO:0007669"/>
    <property type="project" value="TreeGrafter"/>
</dbReference>
<dbReference type="SUPFAM" id="SSF56214">
    <property type="entry name" value="4'-phosphopantetheinyl transferase"/>
    <property type="match status" value="1"/>
</dbReference>
<dbReference type="eggNOG" id="COG2977">
    <property type="taxonomic scope" value="Bacteria"/>
</dbReference>
<dbReference type="OrthoDB" id="8210607at2"/>
<feature type="binding site" evidence="2">
    <location>
        <position position="105"/>
    </location>
    <ligand>
        <name>CoA</name>
        <dbReference type="ChEBI" id="CHEBI:57287"/>
    </ligand>
</feature>
<dbReference type="Proteomes" id="UP000054537">
    <property type="component" value="Unassembled WGS sequence"/>
</dbReference>